<dbReference type="Proteomes" id="UP000319771">
    <property type="component" value="Unassembled WGS sequence"/>
</dbReference>
<evidence type="ECO:0000256" key="2">
    <source>
        <dbReference type="ARBA" id="ARBA00010447"/>
    </source>
</evidence>
<evidence type="ECO:0000256" key="6">
    <source>
        <dbReference type="ARBA" id="ARBA00050776"/>
    </source>
</evidence>
<dbReference type="PANTHER" id="PTHR43586:SF8">
    <property type="entry name" value="CYSTEINE DESULFURASE 1, CHLOROPLASTIC"/>
    <property type="match status" value="1"/>
</dbReference>
<dbReference type="PROSITE" id="PS00595">
    <property type="entry name" value="AA_TRANSFER_CLASS_5"/>
    <property type="match status" value="1"/>
</dbReference>
<comment type="caution">
    <text evidence="10">The sequence shown here is derived from an EMBL/GenBank/DDBJ whole genome shotgun (WGS) entry which is preliminary data.</text>
</comment>
<dbReference type="GO" id="GO:0030170">
    <property type="term" value="F:pyridoxal phosphate binding"/>
    <property type="evidence" value="ECO:0007669"/>
    <property type="project" value="UniProtKB-UniRule"/>
</dbReference>
<dbReference type="SUPFAM" id="SSF53383">
    <property type="entry name" value="PLP-dependent transferases"/>
    <property type="match status" value="1"/>
</dbReference>
<dbReference type="Pfam" id="PF00266">
    <property type="entry name" value="Aminotran_5"/>
    <property type="match status" value="1"/>
</dbReference>
<dbReference type="CDD" id="cd06453">
    <property type="entry name" value="SufS_like"/>
    <property type="match status" value="1"/>
</dbReference>
<dbReference type="InterPro" id="IPR015421">
    <property type="entry name" value="PyrdxlP-dep_Trfase_major"/>
</dbReference>
<keyword evidence="5 8" id="KW-0663">Pyridoxal phosphate</keyword>
<protein>
    <recommendedName>
        <fullName evidence="3 8">Cysteine desulfurase</fullName>
        <ecNumber evidence="3 8">2.8.1.7</ecNumber>
    </recommendedName>
</protein>
<dbReference type="Gene3D" id="3.40.640.10">
    <property type="entry name" value="Type I PLP-dependent aspartate aminotransferase-like (Major domain)"/>
    <property type="match status" value="1"/>
</dbReference>
<dbReference type="InterPro" id="IPR015424">
    <property type="entry name" value="PyrdxlP-dep_Trfase"/>
</dbReference>
<evidence type="ECO:0000313" key="11">
    <source>
        <dbReference type="Proteomes" id="UP000319771"/>
    </source>
</evidence>
<comment type="cofactor">
    <cofactor evidence="1 7">
        <name>pyridoxal 5'-phosphate</name>
        <dbReference type="ChEBI" id="CHEBI:597326"/>
    </cofactor>
</comment>
<evidence type="ECO:0000256" key="8">
    <source>
        <dbReference type="RuleBase" id="RU004506"/>
    </source>
</evidence>
<accession>A0A538U8S1</accession>
<dbReference type="InterPro" id="IPR000192">
    <property type="entry name" value="Aminotrans_V_dom"/>
</dbReference>
<sequence>MTRASGVSVAIPEVRPAAPRAPFDPEVVRRQFPIFRAARPKPLHYLDSAATSQKPDAVLAAMDRYYSTCNANIHRGIYGIAEEATAAYEDARRRVARFVNAASPRELIFTRNSTEAINLVAYAWGRSQIKAGDAIVLTEMEHHSNLVPWQILAQERGVELRFIPVTGGGELDLAALPGLLADGRVKLVGVVHISNVLGTVNPVAEIARQAHAAQALLLLDASQSVPHCPVDVQALGCDFMAFTGHKLLGPTGIGALWARRALLEAMPPFLGGGEMIREVKLAGSQWNELPWKFEAGTMAIAEAVGFGAAIDYLESLGMEHVFAHDKALAAATMERLREVPDLTILGPPAAKRGGVVAFTLGTIHPHDVATVLDDEGVAVRAGHHCAMPLHEKLGVPASARASFHCYTVPAEIDALVRGLHRARKVFAS</sequence>
<dbReference type="InterPro" id="IPR015422">
    <property type="entry name" value="PyrdxlP-dep_Trfase_small"/>
</dbReference>
<evidence type="ECO:0000259" key="9">
    <source>
        <dbReference type="Pfam" id="PF00266"/>
    </source>
</evidence>
<dbReference type="GO" id="GO:0006534">
    <property type="term" value="P:cysteine metabolic process"/>
    <property type="evidence" value="ECO:0007669"/>
    <property type="project" value="UniProtKB-UniRule"/>
</dbReference>
<dbReference type="InterPro" id="IPR020578">
    <property type="entry name" value="Aminotrans_V_PyrdxlP_BS"/>
</dbReference>
<dbReference type="InterPro" id="IPR010970">
    <property type="entry name" value="Cys_dSase_SufS"/>
</dbReference>
<evidence type="ECO:0000256" key="4">
    <source>
        <dbReference type="ARBA" id="ARBA00022679"/>
    </source>
</evidence>
<comment type="similarity">
    <text evidence="2 8">Belongs to the class-V pyridoxal-phosphate-dependent aminotransferase family. Csd subfamily.</text>
</comment>
<dbReference type="NCBIfam" id="TIGR01979">
    <property type="entry name" value="sufS"/>
    <property type="match status" value="1"/>
</dbReference>
<comment type="function">
    <text evidence="8">Catalyzes the removal of elemental sulfur and selenium atoms from L-cysteine, L-cystine, L-selenocysteine, and L-selenocystine to produce L-alanine.</text>
</comment>
<dbReference type="Gene3D" id="3.90.1150.10">
    <property type="entry name" value="Aspartate Aminotransferase, domain 1"/>
    <property type="match status" value="1"/>
</dbReference>
<dbReference type="EC" id="2.8.1.7" evidence="3 8"/>
<proteinExistence type="inferred from homology"/>
<evidence type="ECO:0000256" key="5">
    <source>
        <dbReference type="ARBA" id="ARBA00022898"/>
    </source>
</evidence>
<comment type="catalytic activity">
    <reaction evidence="6 8">
        <text>(sulfur carrier)-H + L-cysteine = (sulfur carrier)-SH + L-alanine</text>
        <dbReference type="Rhea" id="RHEA:43892"/>
        <dbReference type="Rhea" id="RHEA-COMP:14737"/>
        <dbReference type="Rhea" id="RHEA-COMP:14739"/>
        <dbReference type="ChEBI" id="CHEBI:29917"/>
        <dbReference type="ChEBI" id="CHEBI:35235"/>
        <dbReference type="ChEBI" id="CHEBI:57972"/>
        <dbReference type="ChEBI" id="CHEBI:64428"/>
        <dbReference type="EC" id="2.8.1.7"/>
    </reaction>
</comment>
<dbReference type="AlphaFoldDB" id="A0A538U8S1"/>
<dbReference type="GO" id="GO:0031071">
    <property type="term" value="F:cysteine desulfurase activity"/>
    <property type="evidence" value="ECO:0007669"/>
    <property type="project" value="UniProtKB-UniRule"/>
</dbReference>
<organism evidence="10 11">
    <name type="scientific">Eiseniibacteriota bacterium</name>
    <dbReference type="NCBI Taxonomy" id="2212470"/>
    <lineage>
        <taxon>Bacteria</taxon>
        <taxon>Candidatus Eiseniibacteriota</taxon>
    </lineage>
</organism>
<gene>
    <name evidence="10" type="primary">sufS</name>
    <name evidence="10" type="ORF">E6K81_07845</name>
</gene>
<dbReference type="EMBL" id="VBPB01000113">
    <property type="protein sequence ID" value="TMQ72293.1"/>
    <property type="molecule type" value="Genomic_DNA"/>
</dbReference>
<evidence type="ECO:0000256" key="7">
    <source>
        <dbReference type="RuleBase" id="RU004504"/>
    </source>
</evidence>
<name>A0A538U8S1_UNCEI</name>
<evidence type="ECO:0000256" key="1">
    <source>
        <dbReference type="ARBA" id="ARBA00001933"/>
    </source>
</evidence>
<dbReference type="PANTHER" id="PTHR43586">
    <property type="entry name" value="CYSTEINE DESULFURASE"/>
    <property type="match status" value="1"/>
</dbReference>
<evidence type="ECO:0000256" key="3">
    <source>
        <dbReference type="ARBA" id="ARBA00012239"/>
    </source>
</evidence>
<feature type="domain" description="Aminotransferase class V" evidence="9">
    <location>
        <begin position="44"/>
        <end position="415"/>
    </location>
</feature>
<reference evidence="10 11" key="1">
    <citation type="journal article" date="2019" name="Nat. Microbiol.">
        <title>Mediterranean grassland soil C-N compound turnover is dependent on rainfall and depth, and is mediated by genomically divergent microorganisms.</title>
        <authorList>
            <person name="Diamond S."/>
            <person name="Andeer P.F."/>
            <person name="Li Z."/>
            <person name="Crits-Christoph A."/>
            <person name="Burstein D."/>
            <person name="Anantharaman K."/>
            <person name="Lane K.R."/>
            <person name="Thomas B.C."/>
            <person name="Pan C."/>
            <person name="Northen T.R."/>
            <person name="Banfield J.F."/>
        </authorList>
    </citation>
    <scope>NUCLEOTIDE SEQUENCE [LARGE SCALE GENOMIC DNA]</scope>
    <source>
        <strain evidence="10">WS_11</strain>
    </source>
</reference>
<evidence type="ECO:0000313" key="10">
    <source>
        <dbReference type="EMBL" id="TMQ72293.1"/>
    </source>
</evidence>
<keyword evidence="4 8" id="KW-0808">Transferase</keyword>